<dbReference type="SMART" id="SM00922">
    <property type="entry name" value="MR_MLE"/>
    <property type="match status" value="1"/>
</dbReference>
<dbReference type="InterPro" id="IPR036849">
    <property type="entry name" value="Enolase-like_C_sf"/>
</dbReference>
<dbReference type="AlphaFoldDB" id="A0A382Y685"/>
<evidence type="ECO:0000259" key="1">
    <source>
        <dbReference type="SMART" id="SM00922"/>
    </source>
</evidence>
<reference evidence="2" key="1">
    <citation type="submission" date="2018-05" db="EMBL/GenBank/DDBJ databases">
        <authorList>
            <person name="Lanie J.A."/>
            <person name="Ng W.-L."/>
            <person name="Kazmierczak K.M."/>
            <person name="Andrzejewski T.M."/>
            <person name="Davidsen T.M."/>
            <person name="Wayne K.J."/>
            <person name="Tettelin H."/>
            <person name="Glass J.I."/>
            <person name="Rusch D."/>
            <person name="Podicherti R."/>
            <person name="Tsui H.-C.T."/>
            <person name="Winkler M.E."/>
        </authorList>
    </citation>
    <scope>NUCLEOTIDE SEQUENCE</scope>
</reference>
<dbReference type="PANTHER" id="PTHR48080:SF2">
    <property type="entry name" value="D-GALACTONATE DEHYDRATASE"/>
    <property type="match status" value="1"/>
</dbReference>
<name>A0A382Y685_9ZZZZ</name>
<accession>A0A382Y685</accession>
<dbReference type="PANTHER" id="PTHR48080">
    <property type="entry name" value="D-GALACTONATE DEHYDRATASE-RELATED"/>
    <property type="match status" value="1"/>
</dbReference>
<dbReference type="InterPro" id="IPR013342">
    <property type="entry name" value="Mandelate_racemase_C"/>
</dbReference>
<dbReference type="SUPFAM" id="SSF51604">
    <property type="entry name" value="Enolase C-terminal domain-like"/>
    <property type="match status" value="1"/>
</dbReference>
<dbReference type="InterPro" id="IPR029065">
    <property type="entry name" value="Enolase_C-like"/>
</dbReference>
<protein>
    <recommendedName>
        <fullName evidence="1">Mandelate racemase/muconate lactonizing enzyme C-terminal domain-containing protein</fullName>
    </recommendedName>
</protein>
<gene>
    <name evidence="2" type="ORF">METZ01_LOCUS431494</name>
</gene>
<dbReference type="InterPro" id="IPR034593">
    <property type="entry name" value="DgoD-like"/>
</dbReference>
<dbReference type="Gene3D" id="3.20.20.120">
    <property type="entry name" value="Enolase-like C-terminal domain"/>
    <property type="match status" value="1"/>
</dbReference>
<organism evidence="2">
    <name type="scientific">marine metagenome</name>
    <dbReference type="NCBI Taxonomy" id="408172"/>
    <lineage>
        <taxon>unclassified sequences</taxon>
        <taxon>metagenomes</taxon>
        <taxon>ecological metagenomes</taxon>
    </lineage>
</organism>
<dbReference type="EMBL" id="UINC01173183">
    <property type="protein sequence ID" value="SVD78640.1"/>
    <property type="molecule type" value="Genomic_DNA"/>
</dbReference>
<proteinExistence type="predicted"/>
<evidence type="ECO:0000313" key="2">
    <source>
        <dbReference type="EMBL" id="SVD78640.1"/>
    </source>
</evidence>
<sequence>MLGGKIRDRVQVYNGSVRYEMGGLEPENYAENMQKMKDHPYNFSIIKQAVSFHGGMQNVDGFYYGTPVKKMRHPNRGTITGKGFRYLMARIEAMLDVLGDDVGLALDCGPGMTVPDALKLGKELEGSNIMWLEDMVTGDYSPYVLADLYTQVTPYTSTPIHTGEQIYLRQNFVELIERNAVNVLGPDVADVGGIAEMKFIAEYADLHGIQFAPHGVFDGLIGLAAQTHLAAVLPDNYIAFELPKAEPAWWLDIMEGETFPVEDSH</sequence>
<feature type="domain" description="Mandelate racemase/muconate lactonizing enzyme C-terminal" evidence="1">
    <location>
        <begin position="26"/>
        <end position="154"/>
    </location>
</feature>
<dbReference type="Pfam" id="PF13378">
    <property type="entry name" value="MR_MLE_C"/>
    <property type="match status" value="1"/>
</dbReference>
<feature type="non-terminal residue" evidence="2">
    <location>
        <position position="265"/>
    </location>
</feature>